<evidence type="ECO:0000256" key="4">
    <source>
        <dbReference type="RuleBase" id="RU003357"/>
    </source>
</evidence>
<organism evidence="7 8">
    <name type="scientific">Aquirufa nivalisilvae</name>
    <dbReference type="NCBI Taxonomy" id="2516557"/>
    <lineage>
        <taxon>Bacteria</taxon>
        <taxon>Pseudomonadati</taxon>
        <taxon>Bacteroidota</taxon>
        <taxon>Cytophagia</taxon>
        <taxon>Cytophagales</taxon>
        <taxon>Flectobacillaceae</taxon>
        <taxon>Aquirufa</taxon>
    </lineage>
</organism>
<dbReference type="Gene3D" id="2.170.130.10">
    <property type="entry name" value="TonB-dependent receptor, plug domain"/>
    <property type="match status" value="1"/>
</dbReference>
<evidence type="ECO:0000259" key="5">
    <source>
        <dbReference type="Pfam" id="PF00593"/>
    </source>
</evidence>
<feature type="domain" description="TonB-dependent receptor-like beta-barrel" evidence="5">
    <location>
        <begin position="430"/>
        <end position="894"/>
    </location>
</feature>
<dbReference type="SUPFAM" id="SSF56935">
    <property type="entry name" value="Porins"/>
    <property type="match status" value="1"/>
</dbReference>
<dbReference type="OrthoDB" id="9768470at2"/>
<dbReference type="Gene3D" id="2.60.40.1120">
    <property type="entry name" value="Carboxypeptidase-like, regulatory domain"/>
    <property type="match status" value="1"/>
</dbReference>
<dbReference type="EMBL" id="CP029346">
    <property type="protein sequence ID" value="AWL08149.1"/>
    <property type="molecule type" value="Genomic_DNA"/>
</dbReference>
<evidence type="ECO:0000259" key="6">
    <source>
        <dbReference type="Pfam" id="PF07715"/>
    </source>
</evidence>
<dbReference type="InterPro" id="IPR000531">
    <property type="entry name" value="Beta-barrel_TonB"/>
</dbReference>
<dbReference type="PANTHER" id="PTHR40980">
    <property type="entry name" value="PLUG DOMAIN-CONTAINING PROTEIN"/>
    <property type="match status" value="1"/>
</dbReference>
<dbReference type="SUPFAM" id="SSF49464">
    <property type="entry name" value="Carboxypeptidase regulatory domain-like"/>
    <property type="match status" value="1"/>
</dbReference>
<dbReference type="PANTHER" id="PTHR40980:SF4">
    <property type="entry name" value="TONB-DEPENDENT RECEPTOR-LIKE BETA-BARREL DOMAIN-CONTAINING PROTEIN"/>
    <property type="match status" value="1"/>
</dbReference>
<dbReference type="Pfam" id="PF13715">
    <property type="entry name" value="CarbopepD_reg_2"/>
    <property type="match status" value="1"/>
</dbReference>
<evidence type="ECO:0000256" key="3">
    <source>
        <dbReference type="ARBA" id="ARBA00023237"/>
    </source>
</evidence>
<feature type="domain" description="TonB-dependent receptor plug" evidence="6">
    <location>
        <begin position="139"/>
        <end position="233"/>
    </location>
</feature>
<evidence type="ECO:0000313" key="8">
    <source>
        <dbReference type="Proteomes" id="UP000245468"/>
    </source>
</evidence>
<keyword evidence="3" id="KW-0998">Cell outer membrane</keyword>
<dbReference type="InterPro" id="IPR037066">
    <property type="entry name" value="Plug_dom_sf"/>
</dbReference>
<dbReference type="InterPro" id="IPR008969">
    <property type="entry name" value="CarboxyPept-like_regulatory"/>
</dbReference>
<dbReference type="InterPro" id="IPR012910">
    <property type="entry name" value="Plug_dom"/>
</dbReference>
<sequence length="945" mass="104561">MNSFIKYTNLLLINLLLGFTVLAQGSGTIRGTIKDAKTKEDIIGATVFITGLSKGAATDVNGFFSISNVPAGDHTIKISFVGYKSKVYENVQVKSGQITELNLSIEEESSTLAEVKVVAQRLTNTEVSVISEIKAAQLVVSGISAAQITKTLDRTAAEVVKRVPGVTIFGDRFINIRGLNERYNTVQLNNTFAPSMETDVRSFSFDIIPAGQIDRILVFKSPAAELPGEFAGGVVKIFTKSIPEKNFLTVDFSNSFRDGTTGQAFRAPAQGSNYWTGFNQGYNDLPAGFPASKQELLQASGERLSQIGRLLKNNWVPVNSTANPDLRFSLSSGLKFDLGNIKVGNITAVNYSSSKTIYQMVRNDFGYSTIATTGEPDYVFNFNDKQYSSAIRFGVLHNWAFRLSDHHSLEFKNLFNQLSNAQFVDRIGIDNGSNWDIQSFDQVYRGIYTGQLGGKHDWNDGNTKLDWVIGYNTSFRDQPDYKRFRYTLDGANKSLYVPSGAAQTFNLGRTNIILKENALTGGINFIQKFIVSAGQDGAKGKELELKSGIYVESKKRDFSARNLGYVRANSSLFNIGQLPIDQIFAEANINSTNGVKLDEQTNPNDSYQATNDLFAAYVQGGYAIGSKFNLVAGVRAENNSQRLNSYDLVGLPLKYDNTVLNILPSFNLSYNFNEKSLLRLAYGKTINRPEFREVAPFSFYDFVNNRNISGNPRLKNASIQNFDFRFERYPTPSEVLSIALFYKQFTNPIEVVFASGSNPNLDFENAESAYSAGLEAEIRKNLSAENPNSFFGKSSVVFNGAYILSKVSLGSKASANQSDNRPLQGQSPYILNAGYNYTDAKKGLQLNLSYNVIGKRIYAVGNNYGYNYPDWYEMPRHVVDFTFSQRVAKNVLVKGGISDVLNNKNIVLQDGNLDGSFDASKDQIIQSFTPGRVYSVGIIYTPFGF</sequence>
<keyword evidence="8" id="KW-1185">Reference proteome</keyword>
<reference evidence="8" key="1">
    <citation type="submission" date="2018-05" db="EMBL/GenBank/DDBJ databases">
        <title>Pseudarcicella sp. HME7025 Genome sequencing and assembly.</title>
        <authorList>
            <person name="Kim H."/>
            <person name="Kang H."/>
            <person name="Joh K."/>
        </authorList>
    </citation>
    <scope>NUCLEOTIDE SEQUENCE [LARGE SCALE GENOMIC DNA]</scope>
    <source>
        <strain evidence="8">HME7025</strain>
    </source>
</reference>
<evidence type="ECO:0000313" key="7">
    <source>
        <dbReference type="EMBL" id="AWL08149.1"/>
    </source>
</evidence>
<evidence type="ECO:0008006" key="9">
    <source>
        <dbReference type="Google" id="ProtNLM"/>
    </source>
</evidence>
<dbReference type="GO" id="GO:0009279">
    <property type="term" value="C:cell outer membrane"/>
    <property type="evidence" value="ECO:0007669"/>
    <property type="project" value="UniProtKB-SubCell"/>
</dbReference>
<name>A0A2S2DS69_9BACT</name>
<gene>
    <name evidence="7" type="ORF">HME7025_00266</name>
</gene>
<dbReference type="Pfam" id="PF00593">
    <property type="entry name" value="TonB_dep_Rec_b-barrel"/>
    <property type="match status" value="1"/>
</dbReference>
<dbReference type="RefSeq" id="WP_109321918.1">
    <property type="nucleotide sequence ID" value="NZ_CP029346.1"/>
</dbReference>
<dbReference type="Pfam" id="PF07715">
    <property type="entry name" value="Plug"/>
    <property type="match status" value="1"/>
</dbReference>
<accession>A0A2S2DS69</accession>
<proteinExistence type="inferred from homology"/>
<keyword evidence="4" id="KW-0798">TonB box</keyword>
<dbReference type="KEGG" id="psez:HME7025_00266"/>
<evidence type="ECO:0000256" key="1">
    <source>
        <dbReference type="ARBA" id="ARBA00004442"/>
    </source>
</evidence>
<dbReference type="AlphaFoldDB" id="A0A2S2DS69"/>
<evidence type="ECO:0000256" key="2">
    <source>
        <dbReference type="ARBA" id="ARBA00023136"/>
    </source>
</evidence>
<dbReference type="Gene3D" id="2.40.170.20">
    <property type="entry name" value="TonB-dependent receptor, beta-barrel domain"/>
    <property type="match status" value="1"/>
</dbReference>
<protein>
    <recommendedName>
        <fullName evidence="9">TonB-dependent receptor</fullName>
    </recommendedName>
</protein>
<dbReference type="Proteomes" id="UP000245468">
    <property type="component" value="Chromosome"/>
</dbReference>
<comment type="similarity">
    <text evidence="4">Belongs to the TonB-dependent receptor family.</text>
</comment>
<dbReference type="InterPro" id="IPR036942">
    <property type="entry name" value="Beta-barrel_TonB_sf"/>
</dbReference>
<keyword evidence="2 4" id="KW-0472">Membrane</keyword>
<comment type="subcellular location">
    <subcellularLocation>
        <location evidence="1 4">Cell outer membrane</location>
    </subcellularLocation>
</comment>